<evidence type="ECO:0000313" key="5">
    <source>
        <dbReference type="Proteomes" id="UP000195489"/>
    </source>
</evidence>
<dbReference type="VEuPathDB" id="PlasmoDB:PCHAS_0837451"/>
<reference evidence="3" key="2">
    <citation type="submission" date="2014-05" db="EMBL/GenBank/DDBJ databases">
        <authorList>
            <person name="Aslett M.A."/>
            <person name="De Silva N."/>
        </authorList>
    </citation>
    <scope>NUCLEOTIDE SEQUENCE</scope>
    <source>
        <strain evidence="3">AS</strain>
    </source>
</reference>
<dbReference type="Proteomes" id="UP000507163">
    <property type="component" value="Unassembled WGS sequence"/>
</dbReference>
<protein>
    <submittedName>
        <fullName evidence="1">Acyl-coA synthetase</fullName>
    </submittedName>
</protein>
<organism evidence="1">
    <name type="scientific">Plasmodium chabaudi chabaudi</name>
    <dbReference type="NCBI Taxonomy" id="31271"/>
    <lineage>
        <taxon>Eukaryota</taxon>
        <taxon>Sar</taxon>
        <taxon>Alveolata</taxon>
        <taxon>Apicomplexa</taxon>
        <taxon>Aconoidasida</taxon>
        <taxon>Haemosporida</taxon>
        <taxon>Plasmodiidae</taxon>
        <taxon>Plasmodium</taxon>
        <taxon>Plasmodium (Vinckeia)</taxon>
    </lineage>
</organism>
<gene>
    <name evidence="1" type="ORF">PCHAJ_000531100</name>
    <name evidence="3" type="ORF">PCHAS_0837451</name>
    <name evidence="2" type="ORF">PCHCB_000541900</name>
</gene>
<dbReference type="Proteomes" id="UP000071118">
    <property type="component" value="Chromosome 8"/>
</dbReference>
<reference evidence="1 5" key="3">
    <citation type="submission" date="2016-08" db="EMBL/GenBank/DDBJ databases">
        <authorList>
            <consortium name="Pathogen Informatics"/>
        </authorList>
    </citation>
    <scope>NUCLEOTIDE SEQUENCE</scope>
    <source>
        <strain evidence="1">AJ</strain>
        <strain evidence="3">AS</strain>
        <strain evidence="2 5">CB</strain>
    </source>
</reference>
<dbReference type="EMBL" id="FMIM01000360">
    <property type="protein sequence ID" value="SCL91677.1"/>
    <property type="molecule type" value="Genomic_DNA"/>
</dbReference>
<evidence type="ECO:0000313" key="4">
    <source>
        <dbReference type="Proteomes" id="UP000071118"/>
    </source>
</evidence>
<proteinExistence type="predicted"/>
<dbReference type="OrthoDB" id="10447707at2759"/>
<accession>A0A1C6WQG4</accession>
<dbReference type="AlphaFoldDB" id="A0A1C6WQG4"/>
<sequence length="93" mass="11172">MDKVLDEEVNTKKEYVDYIKKDMLEAFNKTNLSRYNLINDIYITMGLWDTSNYLTPTFKVKRFKLINDYDFYFEQVKSKYKDKLKGQKASAKS</sequence>
<reference evidence="3 4" key="1">
    <citation type="journal article" date="2014" name="BMC Biol.">
        <title>A comprehensive evaluation of rodent malaria parasite genomes and gene expression.</title>
        <authorList>
            <person name="Otto T.D."/>
            <person name="Bohme U."/>
            <person name="Jackson A.P."/>
            <person name="Hunt M."/>
            <person name="Franke-Fayard B."/>
            <person name="Hoeijmakers W.A."/>
            <person name="Religa A.A."/>
            <person name="Robertson L."/>
            <person name="Sanders M."/>
            <person name="Ogun S.A."/>
            <person name="Cunningham D."/>
            <person name="Erhart A."/>
            <person name="Billker O."/>
            <person name="Khan S.M."/>
            <person name="Stunnenberg H.G."/>
            <person name="Langhorne J."/>
            <person name="Holder A.A."/>
            <person name="Waters A.P."/>
            <person name="Newbold C.I."/>
            <person name="Pain A."/>
            <person name="Berriman M."/>
            <person name="Janse C.J."/>
        </authorList>
    </citation>
    <scope>NUCLEOTIDE SEQUENCE [LARGE SCALE GENOMIC DNA]</scope>
    <source>
        <strain evidence="3 4">AS</strain>
    </source>
</reference>
<dbReference type="EMBL" id="FMIL01000359">
    <property type="protein sequence ID" value="SCL91344.1"/>
    <property type="molecule type" value="Genomic_DNA"/>
</dbReference>
<keyword evidence="4" id="KW-1185">Reference proteome</keyword>
<evidence type="ECO:0000313" key="1">
    <source>
        <dbReference type="EMBL" id="SCL91344.1"/>
    </source>
</evidence>
<name>A0A1C6WQG4_PLACU</name>
<evidence type="ECO:0000313" key="2">
    <source>
        <dbReference type="EMBL" id="SCL91677.1"/>
    </source>
</evidence>
<dbReference type="Proteomes" id="UP000195489">
    <property type="component" value="Unassembled WGS sequence"/>
</dbReference>
<evidence type="ECO:0000313" key="3">
    <source>
        <dbReference type="EMBL" id="VTZ68585.1"/>
    </source>
</evidence>
<dbReference type="EMBL" id="LK022885">
    <property type="protein sequence ID" value="VTZ68585.1"/>
    <property type="molecule type" value="Genomic_DNA"/>
</dbReference>